<dbReference type="WBParaSite" id="nRc.2.0.1.t04679-RA">
    <property type="protein sequence ID" value="nRc.2.0.1.t04679-RA"/>
    <property type="gene ID" value="nRc.2.0.1.g04679"/>
</dbReference>
<reference evidence="2" key="1">
    <citation type="submission" date="2022-11" db="UniProtKB">
        <authorList>
            <consortium name="WormBaseParasite"/>
        </authorList>
    </citation>
    <scope>IDENTIFICATION</scope>
</reference>
<keyword evidence="1" id="KW-1185">Reference proteome</keyword>
<proteinExistence type="predicted"/>
<evidence type="ECO:0000313" key="1">
    <source>
        <dbReference type="Proteomes" id="UP000887565"/>
    </source>
</evidence>
<dbReference type="AlphaFoldDB" id="A0A915HSE8"/>
<protein>
    <submittedName>
        <fullName evidence="2">Uncharacterized protein</fullName>
    </submittedName>
</protein>
<accession>A0A915HSE8</accession>
<organism evidence="1 2">
    <name type="scientific">Romanomermis culicivorax</name>
    <name type="common">Nematode worm</name>
    <dbReference type="NCBI Taxonomy" id="13658"/>
    <lineage>
        <taxon>Eukaryota</taxon>
        <taxon>Metazoa</taxon>
        <taxon>Ecdysozoa</taxon>
        <taxon>Nematoda</taxon>
        <taxon>Enoplea</taxon>
        <taxon>Dorylaimia</taxon>
        <taxon>Mermithida</taxon>
        <taxon>Mermithoidea</taxon>
        <taxon>Mermithidae</taxon>
        <taxon>Romanomermis</taxon>
    </lineage>
</organism>
<evidence type="ECO:0000313" key="2">
    <source>
        <dbReference type="WBParaSite" id="nRc.2.0.1.t04679-RA"/>
    </source>
</evidence>
<dbReference type="Proteomes" id="UP000887565">
    <property type="component" value="Unplaced"/>
</dbReference>
<sequence>MAYLSGIHERGLMAAYLTRSYVQSCVYNAKCYSSSSQICCLIDTISSGEEETKARMRFVAFQKE</sequence>
<name>A0A915HSE8_ROMCU</name>